<accession>A0ABS1LNG3</accession>
<keyword evidence="10" id="KW-1185">Reference proteome</keyword>
<gene>
    <name evidence="9" type="ORF">HGK34_15105</name>
</gene>
<keyword evidence="2" id="KW-1003">Cell membrane</keyword>
<sequence length="177" mass="18952">MWMNTLVEHRSSFLTVVMLSLDGLGGGWITVLLGGAAAGVFVVWRRPWAATCLVLSLVACSALVYLVKVVVARPRPIDILVVTDFGSYPSGHSATAAVIAATLGFLFQRTWVWVVGGIYTVAMMFSRTYLGAHWISDTVAGVLLGIAVAAILFAVFARRLDAERTRARPATTSAPGR</sequence>
<dbReference type="InterPro" id="IPR000326">
    <property type="entry name" value="PAP2/HPO"/>
</dbReference>
<feature type="transmembrane region" description="Helical" evidence="7">
    <location>
        <begin position="12"/>
        <end position="42"/>
    </location>
</feature>
<keyword evidence="4" id="KW-0378">Hydrolase</keyword>
<dbReference type="PANTHER" id="PTHR14969:SF62">
    <property type="entry name" value="DECAPRENYLPHOSPHORYL-5-PHOSPHORIBOSE PHOSPHATASE RV3807C-RELATED"/>
    <property type="match status" value="1"/>
</dbReference>
<dbReference type="Proteomes" id="UP000675409">
    <property type="component" value="Unassembled WGS sequence"/>
</dbReference>
<evidence type="ECO:0000256" key="7">
    <source>
        <dbReference type="SAM" id="Phobius"/>
    </source>
</evidence>
<organism evidence="9 10">
    <name type="scientific">Myceligenerans indicum</name>
    <dbReference type="NCBI Taxonomy" id="2593663"/>
    <lineage>
        <taxon>Bacteria</taxon>
        <taxon>Bacillati</taxon>
        <taxon>Actinomycetota</taxon>
        <taxon>Actinomycetes</taxon>
        <taxon>Micrococcales</taxon>
        <taxon>Promicromonosporaceae</taxon>
        <taxon>Myceligenerans</taxon>
    </lineage>
</organism>
<name>A0ABS1LNG3_9MICO</name>
<protein>
    <submittedName>
        <fullName evidence="9">Phosphatase PAP2 family protein</fullName>
    </submittedName>
</protein>
<evidence type="ECO:0000256" key="4">
    <source>
        <dbReference type="ARBA" id="ARBA00022801"/>
    </source>
</evidence>
<evidence type="ECO:0000313" key="9">
    <source>
        <dbReference type="EMBL" id="MBL0887593.1"/>
    </source>
</evidence>
<evidence type="ECO:0000256" key="1">
    <source>
        <dbReference type="ARBA" id="ARBA00004651"/>
    </source>
</evidence>
<feature type="transmembrane region" description="Helical" evidence="7">
    <location>
        <begin position="48"/>
        <end position="67"/>
    </location>
</feature>
<comment type="caution">
    <text evidence="9">The sequence shown here is derived from an EMBL/GenBank/DDBJ whole genome shotgun (WGS) entry which is preliminary data.</text>
</comment>
<reference evidence="9 10" key="1">
    <citation type="journal article" date="2021" name="Arch. Microbiol.">
        <title>Myceligenerans indicum sp. nov., an actinobacterium isolated from mangrove sediment of Sundarbans, India.</title>
        <authorList>
            <person name="Asha K."/>
            <person name="Bhadury P."/>
        </authorList>
    </citation>
    <scope>NUCLEOTIDE SEQUENCE [LARGE SCALE GENOMIC DNA]</scope>
    <source>
        <strain evidence="9 10">I2</strain>
    </source>
</reference>
<keyword evidence="6 7" id="KW-0472">Membrane</keyword>
<evidence type="ECO:0000256" key="2">
    <source>
        <dbReference type="ARBA" id="ARBA00022475"/>
    </source>
</evidence>
<evidence type="ECO:0000256" key="5">
    <source>
        <dbReference type="ARBA" id="ARBA00022989"/>
    </source>
</evidence>
<dbReference type="Pfam" id="PF01569">
    <property type="entry name" value="PAP2"/>
    <property type="match status" value="1"/>
</dbReference>
<proteinExistence type="predicted"/>
<dbReference type="CDD" id="cd03392">
    <property type="entry name" value="PAP2_like_2"/>
    <property type="match status" value="1"/>
</dbReference>
<comment type="subcellular location">
    <subcellularLocation>
        <location evidence="1">Cell membrane</location>
        <topology evidence="1">Multi-pass membrane protein</topology>
    </subcellularLocation>
</comment>
<feature type="transmembrane region" description="Helical" evidence="7">
    <location>
        <begin position="111"/>
        <end position="132"/>
    </location>
</feature>
<dbReference type="InterPro" id="IPR036938">
    <property type="entry name" value="PAP2/HPO_sf"/>
</dbReference>
<dbReference type="SMART" id="SM00014">
    <property type="entry name" value="acidPPc"/>
    <property type="match status" value="1"/>
</dbReference>
<evidence type="ECO:0000313" key="10">
    <source>
        <dbReference type="Proteomes" id="UP000675409"/>
    </source>
</evidence>
<feature type="transmembrane region" description="Helical" evidence="7">
    <location>
        <begin position="138"/>
        <end position="157"/>
    </location>
</feature>
<evidence type="ECO:0000256" key="3">
    <source>
        <dbReference type="ARBA" id="ARBA00022692"/>
    </source>
</evidence>
<dbReference type="EMBL" id="JABBYC010000031">
    <property type="protein sequence ID" value="MBL0887593.1"/>
    <property type="molecule type" value="Genomic_DNA"/>
</dbReference>
<dbReference type="PANTHER" id="PTHR14969">
    <property type="entry name" value="SPHINGOSINE-1-PHOSPHATE PHOSPHOHYDROLASE"/>
    <property type="match status" value="1"/>
</dbReference>
<keyword evidence="5 7" id="KW-1133">Transmembrane helix</keyword>
<dbReference type="Gene3D" id="1.20.144.10">
    <property type="entry name" value="Phosphatidic acid phosphatase type 2/haloperoxidase"/>
    <property type="match status" value="1"/>
</dbReference>
<keyword evidence="3 7" id="KW-0812">Transmembrane</keyword>
<feature type="domain" description="Phosphatidic acid phosphatase type 2/haloperoxidase" evidence="8">
    <location>
        <begin position="51"/>
        <end position="153"/>
    </location>
</feature>
<evidence type="ECO:0000256" key="6">
    <source>
        <dbReference type="ARBA" id="ARBA00023136"/>
    </source>
</evidence>
<evidence type="ECO:0000259" key="8">
    <source>
        <dbReference type="SMART" id="SM00014"/>
    </source>
</evidence>
<dbReference type="SUPFAM" id="SSF48317">
    <property type="entry name" value="Acid phosphatase/Vanadium-dependent haloperoxidase"/>
    <property type="match status" value="1"/>
</dbReference>